<gene>
    <name evidence="2" type="ORF">EYC80_002091</name>
</gene>
<keyword evidence="3" id="KW-1185">Reference proteome</keyword>
<name>A0A5N6K2X4_MONLA</name>
<dbReference type="AlphaFoldDB" id="A0A5N6K2X4"/>
<evidence type="ECO:0000313" key="3">
    <source>
        <dbReference type="Proteomes" id="UP000326757"/>
    </source>
</evidence>
<sequence length="230" mass="24963">MVPSKRCCKATIDVNNDEQALDGGQSSAGVLPRDRPPKNYQPTDLHVSGEPSRAQPPIGLRIINAGVNTGQPINHSVNESTRPLRQSSASSGSWDAPARASNNPQSQIVIPRSQMDQATLRPSRLDSWEASGVYRPVSLRDGLQNQEQFQSQSPASTLYVPIHINSPETQSTSSFRPSSILSNSSSAYQPSLLGAPNQPARGQNFPANKTFFKMYPNRPGNWSEIRGAEA</sequence>
<organism evidence="2 3">
    <name type="scientific">Monilinia laxa</name>
    <name type="common">Brown rot fungus</name>
    <name type="synonym">Sclerotinia laxa</name>
    <dbReference type="NCBI Taxonomy" id="61186"/>
    <lineage>
        <taxon>Eukaryota</taxon>
        <taxon>Fungi</taxon>
        <taxon>Dikarya</taxon>
        <taxon>Ascomycota</taxon>
        <taxon>Pezizomycotina</taxon>
        <taxon>Leotiomycetes</taxon>
        <taxon>Helotiales</taxon>
        <taxon>Sclerotiniaceae</taxon>
        <taxon>Monilinia</taxon>
    </lineage>
</organism>
<evidence type="ECO:0000313" key="2">
    <source>
        <dbReference type="EMBL" id="KAB8296667.1"/>
    </source>
</evidence>
<feature type="region of interest" description="Disordered" evidence="1">
    <location>
        <begin position="71"/>
        <end position="124"/>
    </location>
</feature>
<dbReference type="Proteomes" id="UP000326757">
    <property type="component" value="Unassembled WGS sequence"/>
</dbReference>
<evidence type="ECO:0000256" key="1">
    <source>
        <dbReference type="SAM" id="MobiDB-lite"/>
    </source>
</evidence>
<proteinExistence type="predicted"/>
<dbReference type="OrthoDB" id="3533719at2759"/>
<reference evidence="2 3" key="1">
    <citation type="submission" date="2019-06" db="EMBL/GenBank/DDBJ databases">
        <title>Genome Sequence of the Brown Rot Fungal Pathogen Monilinia laxa.</title>
        <authorList>
            <person name="De Miccolis Angelini R.M."/>
            <person name="Landi L."/>
            <person name="Abate D."/>
            <person name="Pollastro S."/>
            <person name="Romanazzi G."/>
            <person name="Faretra F."/>
        </authorList>
    </citation>
    <scope>NUCLEOTIDE SEQUENCE [LARGE SCALE GENOMIC DNA]</scope>
    <source>
        <strain evidence="2 3">Mlax316</strain>
    </source>
</reference>
<protein>
    <submittedName>
        <fullName evidence="2">Uncharacterized protein</fullName>
    </submittedName>
</protein>
<feature type="compositionally biased region" description="Polar residues" evidence="1">
    <location>
        <begin position="71"/>
        <end position="93"/>
    </location>
</feature>
<comment type="caution">
    <text evidence="2">The sequence shown here is derived from an EMBL/GenBank/DDBJ whole genome shotgun (WGS) entry which is preliminary data.</text>
</comment>
<feature type="region of interest" description="Disordered" evidence="1">
    <location>
        <begin position="16"/>
        <end position="57"/>
    </location>
</feature>
<dbReference type="EMBL" id="VIGI01000008">
    <property type="protein sequence ID" value="KAB8296667.1"/>
    <property type="molecule type" value="Genomic_DNA"/>
</dbReference>
<accession>A0A5N6K2X4</accession>